<dbReference type="STRING" id="326475.AWB66_04214"/>
<keyword evidence="4" id="KW-1185">Reference proteome</keyword>
<dbReference type="Gene3D" id="1.10.1740.10">
    <property type="match status" value="1"/>
</dbReference>
<dbReference type="InterPro" id="IPR013249">
    <property type="entry name" value="RNA_pol_sigma70_r4_t2"/>
</dbReference>
<dbReference type="NCBIfam" id="TIGR02937">
    <property type="entry name" value="sigma70-ECF"/>
    <property type="match status" value="1"/>
</dbReference>
<dbReference type="Proteomes" id="UP000054717">
    <property type="component" value="Unassembled WGS sequence"/>
</dbReference>
<dbReference type="InterPro" id="IPR013324">
    <property type="entry name" value="RNA_pol_sigma_r3/r4-like"/>
</dbReference>
<reference evidence="3" key="1">
    <citation type="submission" date="2016-01" db="EMBL/GenBank/DDBJ databases">
        <authorList>
            <person name="Peeters Charlotte."/>
        </authorList>
    </citation>
    <scope>NUCLEOTIDE SEQUENCE</scope>
    <source>
        <strain evidence="3">LMG 22936</strain>
    </source>
</reference>
<protein>
    <submittedName>
        <fullName evidence="3">RNA polymerase sigma-70 factor</fullName>
    </submittedName>
</protein>
<dbReference type="InterPro" id="IPR014284">
    <property type="entry name" value="RNA_pol_sigma-70_dom"/>
</dbReference>
<feature type="domain" description="RNA polymerase sigma factor 70 region 4 type 2" evidence="2">
    <location>
        <begin position="116"/>
        <end position="165"/>
    </location>
</feature>
<evidence type="ECO:0000259" key="1">
    <source>
        <dbReference type="Pfam" id="PF04542"/>
    </source>
</evidence>
<dbReference type="AlphaFoldDB" id="A0A158JHN8"/>
<evidence type="ECO:0000259" key="2">
    <source>
        <dbReference type="Pfam" id="PF08281"/>
    </source>
</evidence>
<name>A0A158JHN8_9BURK</name>
<dbReference type="InterPro" id="IPR036388">
    <property type="entry name" value="WH-like_DNA-bd_sf"/>
</dbReference>
<dbReference type="Pfam" id="PF04542">
    <property type="entry name" value="Sigma70_r2"/>
    <property type="match status" value="1"/>
</dbReference>
<dbReference type="GO" id="GO:0006352">
    <property type="term" value="P:DNA-templated transcription initiation"/>
    <property type="evidence" value="ECO:0007669"/>
    <property type="project" value="InterPro"/>
</dbReference>
<dbReference type="PANTHER" id="PTHR30173">
    <property type="entry name" value="SIGMA 19 FACTOR"/>
    <property type="match status" value="1"/>
</dbReference>
<evidence type="ECO:0000313" key="3">
    <source>
        <dbReference type="EMBL" id="SAL67969.1"/>
    </source>
</evidence>
<dbReference type="Pfam" id="PF08281">
    <property type="entry name" value="Sigma70_r4_2"/>
    <property type="match status" value="1"/>
</dbReference>
<dbReference type="SUPFAM" id="SSF88659">
    <property type="entry name" value="Sigma3 and sigma4 domains of RNA polymerase sigma factors"/>
    <property type="match status" value="1"/>
</dbReference>
<dbReference type="InterPro" id="IPR052704">
    <property type="entry name" value="ECF_Sigma-70_Domain"/>
</dbReference>
<gene>
    <name evidence="3" type="ORF">AWB66_04214</name>
</gene>
<dbReference type="InterPro" id="IPR013325">
    <property type="entry name" value="RNA_pol_sigma_r2"/>
</dbReference>
<dbReference type="GO" id="GO:0016987">
    <property type="term" value="F:sigma factor activity"/>
    <property type="evidence" value="ECO:0007669"/>
    <property type="project" value="InterPro"/>
</dbReference>
<sequence length="245" mass="26468">MTTDPDDATASRTAVFETLRARIHSIAQRIVGNRADAEDIVQDTFVRWYTSSADDVRVPAAWFTTVATRLAIDHVRRARREREKLDEALPAPAGEASIPSAEDRIEQASQVAHGVRLLFERLGPEERAALLLHEAFDADYASIAAALGRTPAHCRQMVHRAKARILDDNARSDGRARAEDDAVATLVDAIARQDRDAVLGSIPTAAATAAPDTRARASTLATLETAALIVRLRRGAASTAIAAFD</sequence>
<dbReference type="InterPro" id="IPR007627">
    <property type="entry name" value="RNA_pol_sigma70_r2"/>
</dbReference>
<accession>A0A158JHN8</accession>
<dbReference type="GO" id="GO:0003677">
    <property type="term" value="F:DNA binding"/>
    <property type="evidence" value="ECO:0007669"/>
    <property type="project" value="InterPro"/>
</dbReference>
<proteinExistence type="predicted"/>
<dbReference type="PANTHER" id="PTHR30173:SF36">
    <property type="entry name" value="ECF RNA POLYMERASE SIGMA FACTOR SIGJ"/>
    <property type="match status" value="1"/>
</dbReference>
<feature type="domain" description="RNA polymerase sigma-70 region 2" evidence="1">
    <location>
        <begin position="16"/>
        <end position="80"/>
    </location>
</feature>
<evidence type="ECO:0000313" key="4">
    <source>
        <dbReference type="Proteomes" id="UP000054717"/>
    </source>
</evidence>
<dbReference type="EMBL" id="FCNZ02000016">
    <property type="protein sequence ID" value="SAL67969.1"/>
    <property type="molecule type" value="Genomic_DNA"/>
</dbReference>
<comment type="caution">
    <text evidence="3">The sequence shown here is derived from an EMBL/GenBank/DDBJ whole genome shotgun (WGS) entry which is preliminary data.</text>
</comment>
<dbReference type="Gene3D" id="1.10.10.10">
    <property type="entry name" value="Winged helix-like DNA-binding domain superfamily/Winged helix DNA-binding domain"/>
    <property type="match status" value="1"/>
</dbReference>
<dbReference type="SUPFAM" id="SSF88946">
    <property type="entry name" value="Sigma2 domain of RNA polymerase sigma factors"/>
    <property type="match status" value="1"/>
</dbReference>
<dbReference type="RefSeq" id="WP_159462924.1">
    <property type="nucleotide sequence ID" value="NZ_FCNZ02000016.1"/>
</dbReference>
<organism evidence="3 4">
    <name type="scientific">Caballeronia telluris</name>
    <dbReference type="NCBI Taxonomy" id="326475"/>
    <lineage>
        <taxon>Bacteria</taxon>
        <taxon>Pseudomonadati</taxon>
        <taxon>Pseudomonadota</taxon>
        <taxon>Betaproteobacteria</taxon>
        <taxon>Burkholderiales</taxon>
        <taxon>Burkholderiaceae</taxon>
        <taxon>Caballeronia</taxon>
    </lineage>
</organism>